<organism evidence="8 9">
    <name type="scientific">Candidatus Ghiorseimicrobium undicola</name>
    <dbReference type="NCBI Taxonomy" id="1974746"/>
    <lineage>
        <taxon>Bacteria</taxon>
        <taxon>Pseudomonadati</taxon>
        <taxon>Candidatus Omnitrophota</taxon>
        <taxon>Candidatus Ghiorseimicrobium</taxon>
    </lineage>
</organism>
<evidence type="ECO:0000256" key="6">
    <source>
        <dbReference type="ARBA" id="ARBA00023014"/>
    </source>
</evidence>
<dbReference type="InterPro" id="IPR023885">
    <property type="entry name" value="4Fe4S-binding_SPASM_dom"/>
</dbReference>
<dbReference type="InterPro" id="IPR007197">
    <property type="entry name" value="rSAM"/>
</dbReference>
<accession>A0A2H0M0X1</accession>
<keyword evidence="2" id="KW-0004">4Fe-4S</keyword>
<dbReference type="SUPFAM" id="SSF102114">
    <property type="entry name" value="Radical SAM enzymes"/>
    <property type="match status" value="1"/>
</dbReference>
<dbReference type="SFLD" id="SFLDG01386">
    <property type="entry name" value="main_SPASM_domain-containing"/>
    <property type="match status" value="1"/>
</dbReference>
<evidence type="ECO:0000313" key="9">
    <source>
        <dbReference type="Proteomes" id="UP000229641"/>
    </source>
</evidence>
<dbReference type="CDD" id="cd21123">
    <property type="entry name" value="SPASM_MftC-like"/>
    <property type="match status" value="1"/>
</dbReference>
<evidence type="ECO:0000256" key="4">
    <source>
        <dbReference type="ARBA" id="ARBA00022723"/>
    </source>
</evidence>
<evidence type="ECO:0000313" key="8">
    <source>
        <dbReference type="EMBL" id="PIQ89564.1"/>
    </source>
</evidence>
<dbReference type="Gene3D" id="3.20.20.70">
    <property type="entry name" value="Aldolase class I"/>
    <property type="match status" value="1"/>
</dbReference>
<sequence length="348" mass="38686">MDKQNANLRMVAWEVTRSCNLSCAHCRASSKHGPYPGELSKEECFKVLDEIVSFAKPVIILTGGEPLLREDIFEIAAYGKKCGLVMVMAPNGLLLTDENIKKIIASGIKRISVSLDGPNAKIHDNLRQVPGAFDGAIAGIKRAKKLGLEFQINSTITKRNIQYLPEMMKLAKDLGAAAHHIFLLVPTGRGKDMEKEELSPLEYEETLKFLEKEKNNFPLQIKVTCAPHYNRILAQNNPQTAGSLRGRGCMGGVSFCFISHVGELSPCGYLELKCGNVRKEGFKKAWLESEVFNNLRDFSRFKGKCGVCEFRYVCAGCRARAYAKCGDYLSDEPYCIYQPAVAKEQSET</sequence>
<dbReference type="EMBL" id="PCWA01000035">
    <property type="protein sequence ID" value="PIQ89564.1"/>
    <property type="molecule type" value="Genomic_DNA"/>
</dbReference>
<dbReference type="PIRSF" id="PIRSF037420">
    <property type="entry name" value="PQQ_syn_pqqE"/>
    <property type="match status" value="1"/>
</dbReference>
<keyword evidence="3" id="KW-0949">S-adenosyl-L-methionine</keyword>
<comment type="caution">
    <text evidence="8">The sequence shown here is derived from an EMBL/GenBank/DDBJ whole genome shotgun (WGS) entry which is preliminary data.</text>
</comment>
<dbReference type="Pfam" id="PF13186">
    <property type="entry name" value="SPASM"/>
    <property type="match status" value="1"/>
</dbReference>
<proteinExistence type="predicted"/>
<dbReference type="CDD" id="cd01335">
    <property type="entry name" value="Radical_SAM"/>
    <property type="match status" value="1"/>
</dbReference>
<dbReference type="Proteomes" id="UP000229641">
    <property type="component" value="Unassembled WGS sequence"/>
</dbReference>
<dbReference type="InterPro" id="IPR050377">
    <property type="entry name" value="Radical_SAM_PqqE_MftC-like"/>
</dbReference>
<dbReference type="InterPro" id="IPR013785">
    <property type="entry name" value="Aldolase_TIM"/>
</dbReference>
<keyword evidence="6" id="KW-0411">Iron-sulfur</keyword>
<dbReference type="GO" id="GO:0046872">
    <property type="term" value="F:metal ion binding"/>
    <property type="evidence" value="ECO:0007669"/>
    <property type="project" value="UniProtKB-KW"/>
</dbReference>
<keyword evidence="4" id="KW-0479">Metal-binding</keyword>
<protein>
    <submittedName>
        <fullName evidence="8">Radical SAM/SPASM domain-containing protein</fullName>
    </submittedName>
</protein>
<reference evidence="8 9" key="1">
    <citation type="submission" date="2017-09" db="EMBL/GenBank/DDBJ databases">
        <title>Depth-based differentiation of microbial function through sediment-hosted aquifers and enrichment of novel symbionts in the deep terrestrial subsurface.</title>
        <authorList>
            <person name="Probst A.J."/>
            <person name="Ladd B."/>
            <person name="Jarett J.K."/>
            <person name="Geller-Mcgrath D.E."/>
            <person name="Sieber C.M."/>
            <person name="Emerson J.B."/>
            <person name="Anantharaman K."/>
            <person name="Thomas B.C."/>
            <person name="Malmstrom R."/>
            <person name="Stieglmeier M."/>
            <person name="Klingl A."/>
            <person name="Woyke T."/>
            <person name="Ryan C.M."/>
            <person name="Banfield J.F."/>
        </authorList>
    </citation>
    <scope>NUCLEOTIDE SEQUENCE [LARGE SCALE GENOMIC DNA]</scope>
    <source>
        <strain evidence="8">CG11_big_fil_rev_8_21_14_0_20_42_13</strain>
    </source>
</reference>
<dbReference type="InterPro" id="IPR017200">
    <property type="entry name" value="PqqE-like"/>
</dbReference>
<dbReference type="AlphaFoldDB" id="A0A2H0M0X1"/>
<evidence type="ECO:0000256" key="1">
    <source>
        <dbReference type="ARBA" id="ARBA00001966"/>
    </source>
</evidence>
<dbReference type="SMART" id="SM00729">
    <property type="entry name" value="Elp3"/>
    <property type="match status" value="1"/>
</dbReference>
<dbReference type="Pfam" id="PF04055">
    <property type="entry name" value="Radical_SAM"/>
    <property type="match status" value="1"/>
</dbReference>
<dbReference type="PANTHER" id="PTHR11228">
    <property type="entry name" value="RADICAL SAM DOMAIN PROTEIN"/>
    <property type="match status" value="1"/>
</dbReference>
<dbReference type="PROSITE" id="PS51918">
    <property type="entry name" value="RADICAL_SAM"/>
    <property type="match status" value="1"/>
</dbReference>
<evidence type="ECO:0000256" key="5">
    <source>
        <dbReference type="ARBA" id="ARBA00023004"/>
    </source>
</evidence>
<evidence type="ECO:0000256" key="3">
    <source>
        <dbReference type="ARBA" id="ARBA00022691"/>
    </source>
</evidence>
<feature type="domain" description="Radical SAM core" evidence="7">
    <location>
        <begin position="1"/>
        <end position="218"/>
    </location>
</feature>
<dbReference type="GO" id="GO:0051539">
    <property type="term" value="F:4 iron, 4 sulfur cluster binding"/>
    <property type="evidence" value="ECO:0007669"/>
    <property type="project" value="UniProtKB-KW"/>
</dbReference>
<keyword evidence="5" id="KW-0408">Iron</keyword>
<dbReference type="InterPro" id="IPR006638">
    <property type="entry name" value="Elp3/MiaA/NifB-like_rSAM"/>
</dbReference>
<dbReference type="NCBIfam" id="TIGR04085">
    <property type="entry name" value="rSAM_more_4Fe4S"/>
    <property type="match status" value="1"/>
</dbReference>
<dbReference type="GO" id="GO:0003824">
    <property type="term" value="F:catalytic activity"/>
    <property type="evidence" value="ECO:0007669"/>
    <property type="project" value="InterPro"/>
</dbReference>
<dbReference type="InterPro" id="IPR058240">
    <property type="entry name" value="rSAM_sf"/>
</dbReference>
<dbReference type="SFLD" id="SFLDG01067">
    <property type="entry name" value="SPASM/twitch_domain_containing"/>
    <property type="match status" value="1"/>
</dbReference>
<evidence type="ECO:0000259" key="7">
    <source>
        <dbReference type="PROSITE" id="PS51918"/>
    </source>
</evidence>
<dbReference type="SFLD" id="SFLDS00029">
    <property type="entry name" value="Radical_SAM"/>
    <property type="match status" value="1"/>
</dbReference>
<evidence type="ECO:0000256" key="2">
    <source>
        <dbReference type="ARBA" id="ARBA00022485"/>
    </source>
</evidence>
<name>A0A2H0M0X1_9BACT</name>
<gene>
    <name evidence="8" type="ORF">COV72_02485</name>
</gene>
<dbReference type="PANTHER" id="PTHR11228:SF34">
    <property type="entry name" value="TUNGSTEN-CONTAINING ALDEHYDE FERREDOXIN OXIDOREDUCTASE COFACTOR MODIFYING PROTEIN"/>
    <property type="match status" value="1"/>
</dbReference>
<comment type="cofactor">
    <cofactor evidence="1">
        <name>[4Fe-4S] cluster</name>
        <dbReference type="ChEBI" id="CHEBI:49883"/>
    </cofactor>
</comment>